<accession>A0A316IFS0</accession>
<dbReference type="Proteomes" id="UP000246005">
    <property type="component" value="Unassembled WGS sequence"/>
</dbReference>
<dbReference type="Pfam" id="PF18029">
    <property type="entry name" value="Glyoxalase_6"/>
    <property type="match status" value="1"/>
</dbReference>
<dbReference type="CDD" id="cd06587">
    <property type="entry name" value="VOC"/>
    <property type="match status" value="1"/>
</dbReference>
<dbReference type="InterPro" id="IPR029068">
    <property type="entry name" value="Glyas_Bleomycin-R_OHBP_Dase"/>
</dbReference>
<gene>
    <name evidence="2" type="ORF">C8D88_1011900</name>
</gene>
<dbReference type="PANTHER" id="PTHR35908">
    <property type="entry name" value="HYPOTHETICAL FUSION PROTEIN"/>
    <property type="match status" value="1"/>
</dbReference>
<evidence type="ECO:0000313" key="2">
    <source>
        <dbReference type="EMBL" id="PWK91859.1"/>
    </source>
</evidence>
<name>A0A316IFS0_9PSEU</name>
<organism evidence="2 3">
    <name type="scientific">Lentzea atacamensis</name>
    <dbReference type="NCBI Taxonomy" id="531938"/>
    <lineage>
        <taxon>Bacteria</taxon>
        <taxon>Bacillati</taxon>
        <taxon>Actinomycetota</taxon>
        <taxon>Actinomycetes</taxon>
        <taxon>Pseudonocardiales</taxon>
        <taxon>Pseudonocardiaceae</taxon>
        <taxon>Lentzea</taxon>
    </lineage>
</organism>
<sequence>MSRSPGALCTVAEDQSDTVSRKQVVDAATVTHVASRITELVLDCTDPERLATFWGEVLGYDVLGRGDDWAEIGPPDKRSTLLFLRNPDRKLQKLRLHIDVTATDREQDAELERLLALGATPVDISQGEVSWHVLADPEGNEFCLLSGRADP</sequence>
<reference evidence="2 3" key="1">
    <citation type="submission" date="2018-05" db="EMBL/GenBank/DDBJ databases">
        <title>Genomic Encyclopedia of Type Strains, Phase IV (KMG-IV): sequencing the most valuable type-strain genomes for metagenomic binning, comparative biology and taxonomic classification.</title>
        <authorList>
            <person name="Goeker M."/>
        </authorList>
    </citation>
    <scope>NUCLEOTIDE SEQUENCE [LARGE SCALE GENOMIC DNA]</scope>
    <source>
        <strain evidence="2 3">DSM 45480</strain>
    </source>
</reference>
<keyword evidence="2" id="KW-0560">Oxidoreductase</keyword>
<comment type="caution">
    <text evidence="2">The sequence shown here is derived from an EMBL/GenBank/DDBJ whole genome shotgun (WGS) entry which is preliminary data.</text>
</comment>
<evidence type="ECO:0000313" key="3">
    <source>
        <dbReference type="Proteomes" id="UP000246005"/>
    </source>
</evidence>
<dbReference type="PROSITE" id="PS51819">
    <property type="entry name" value="VOC"/>
    <property type="match status" value="1"/>
</dbReference>
<dbReference type="GO" id="GO:0051213">
    <property type="term" value="F:dioxygenase activity"/>
    <property type="evidence" value="ECO:0007669"/>
    <property type="project" value="UniProtKB-KW"/>
</dbReference>
<dbReference type="InterPro" id="IPR037523">
    <property type="entry name" value="VOC_core"/>
</dbReference>
<protein>
    <submittedName>
        <fullName evidence="2">Glyoxalase/bleomycin resistance protein/dioxygenase superfamily protein</fullName>
    </submittedName>
</protein>
<evidence type="ECO:0000259" key="1">
    <source>
        <dbReference type="PROSITE" id="PS51819"/>
    </source>
</evidence>
<feature type="domain" description="VOC" evidence="1">
    <location>
        <begin position="36"/>
        <end position="147"/>
    </location>
</feature>
<proteinExistence type="predicted"/>
<keyword evidence="2" id="KW-0223">Dioxygenase</keyword>
<dbReference type="AlphaFoldDB" id="A0A316IFS0"/>
<dbReference type="EMBL" id="QGHB01000001">
    <property type="protein sequence ID" value="PWK91859.1"/>
    <property type="molecule type" value="Genomic_DNA"/>
</dbReference>
<dbReference type="Gene3D" id="3.10.180.10">
    <property type="entry name" value="2,3-Dihydroxybiphenyl 1,2-Dioxygenase, domain 1"/>
    <property type="match status" value="1"/>
</dbReference>
<dbReference type="PANTHER" id="PTHR35908:SF1">
    <property type="entry name" value="CONSERVED PROTEIN"/>
    <property type="match status" value="1"/>
</dbReference>
<dbReference type="SUPFAM" id="SSF54593">
    <property type="entry name" value="Glyoxalase/Bleomycin resistance protein/Dihydroxybiphenyl dioxygenase"/>
    <property type="match status" value="1"/>
</dbReference>
<dbReference type="InterPro" id="IPR041581">
    <property type="entry name" value="Glyoxalase_6"/>
</dbReference>